<name>A0A364L4B8_TALAM</name>
<dbReference type="AlphaFoldDB" id="A0A364L4B8"/>
<comment type="caution">
    <text evidence="2">The sequence shown here is derived from an EMBL/GenBank/DDBJ whole genome shotgun (WGS) entry which is preliminary data.</text>
</comment>
<evidence type="ECO:0000256" key="1">
    <source>
        <dbReference type="SAM" id="MobiDB-lite"/>
    </source>
</evidence>
<organism evidence="2 3">
    <name type="scientific">Talaromyces amestolkiae</name>
    <dbReference type="NCBI Taxonomy" id="1196081"/>
    <lineage>
        <taxon>Eukaryota</taxon>
        <taxon>Fungi</taxon>
        <taxon>Dikarya</taxon>
        <taxon>Ascomycota</taxon>
        <taxon>Pezizomycotina</taxon>
        <taxon>Eurotiomycetes</taxon>
        <taxon>Eurotiomycetidae</taxon>
        <taxon>Eurotiales</taxon>
        <taxon>Trichocomaceae</taxon>
        <taxon>Talaromyces</taxon>
        <taxon>Talaromyces sect. Talaromyces</taxon>
    </lineage>
</organism>
<evidence type="ECO:0008006" key="4">
    <source>
        <dbReference type="Google" id="ProtNLM"/>
    </source>
</evidence>
<dbReference type="RefSeq" id="XP_040735175.1">
    <property type="nucleotide sequence ID" value="XM_040879283.1"/>
</dbReference>
<proteinExistence type="predicted"/>
<dbReference type="GeneID" id="63795887"/>
<dbReference type="OrthoDB" id="5413281at2759"/>
<protein>
    <recommendedName>
        <fullName evidence="4">SWIM-type domain-containing protein</fullName>
    </recommendedName>
</protein>
<dbReference type="STRING" id="1196081.A0A364L4B8"/>
<feature type="region of interest" description="Disordered" evidence="1">
    <location>
        <begin position="17"/>
        <end position="44"/>
    </location>
</feature>
<sequence length="217" mass="24117">MSINTILTTLLAQLSKISPPPAPSENDNLNLNLNPQHHHQHQQPSRNNIFTNLSAKNTTQLKNLLLTLHCLFPNELLLALDILDKGFVTRYTHPNNRANNLNLGDADQDTLIFIVQSTSNHDRDSGGVRKAYHVHLKTWNCSCPAFVLNCFPASLSSSTPKDDDDVEVDIFNGQSEEEEAWFGGTLRNREASYDDRAVPVDSADIDRANEVAGWCAA</sequence>
<keyword evidence="3" id="KW-1185">Reference proteome</keyword>
<dbReference type="EMBL" id="MIKG01000012">
    <property type="protein sequence ID" value="RAO70659.1"/>
    <property type="molecule type" value="Genomic_DNA"/>
</dbReference>
<dbReference type="Proteomes" id="UP000249363">
    <property type="component" value="Unassembled WGS sequence"/>
</dbReference>
<evidence type="ECO:0000313" key="3">
    <source>
        <dbReference type="Proteomes" id="UP000249363"/>
    </source>
</evidence>
<reference evidence="2 3" key="1">
    <citation type="journal article" date="2017" name="Biotechnol. Biofuels">
        <title>Differential beta-glucosidase expression as a function of carbon source availability in Talaromyces amestolkiae: a genomic and proteomic approach.</title>
        <authorList>
            <person name="de Eugenio L.I."/>
            <person name="Mendez-Liter J.A."/>
            <person name="Nieto-Dominguez M."/>
            <person name="Alonso L."/>
            <person name="Gil-Munoz J."/>
            <person name="Barriuso J."/>
            <person name="Prieto A."/>
            <person name="Martinez M.J."/>
        </authorList>
    </citation>
    <scope>NUCLEOTIDE SEQUENCE [LARGE SCALE GENOMIC DNA]</scope>
    <source>
        <strain evidence="2 3">CIB</strain>
    </source>
</reference>
<accession>A0A364L4B8</accession>
<gene>
    <name evidence="2" type="ORF">BHQ10_006671</name>
</gene>
<evidence type="ECO:0000313" key="2">
    <source>
        <dbReference type="EMBL" id="RAO70659.1"/>
    </source>
</evidence>